<dbReference type="InterPro" id="IPR020846">
    <property type="entry name" value="MFS_dom"/>
</dbReference>
<comment type="caution">
    <text evidence="10">The sequence shown here is derived from an EMBL/GenBank/DDBJ whole genome shotgun (WGS) entry which is preliminary data.</text>
</comment>
<feature type="transmembrane region" description="Helical" evidence="8">
    <location>
        <begin position="175"/>
        <end position="195"/>
    </location>
</feature>
<dbReference type="PROSITE" id="PS50850">
    <property type="entry name" value="MFS"/>
    <property type="match status" value="1"/>
</dbReference>
<dbReference type="FunCoup" id="A0A423PR90">
    <property type="interactions" value="345"/>
</dbReference>
<comment type="subcellular location">
    <subcellularLocation>
        <location evidence="8">Cell inner membrane</location>
        <topology evidence="8">Multi-pass membrane protein</topology>
    </subcellularLocation>
    <subcellularLocation>
        <location evidence="1">Cell membrane</location>
        <topology evidence="1">Multi-pass membrane protein</topology>
    </subcellularLocation>
</comment>
<keyword evidence="11" id="KW-1185">Reference proteome</keyword>
<feature type="transmembrane region" description="Helical" evidence="8">
    <location>
        <begin position="290"/>
        <end position="311"/>
    </location>
</feature>
<keyword evidence="6 8" id="KW-1133">Transmembrane helix</keyword>
<evidence type="ECO:0000256" key="8">
    <source>
        <dbReference type="RuleBase" id="RU365088"/>
    </source>
</evidence>
<protein>
    <recommendedName>
        <fullName evidence="8">Bcr/CflA family efflux transporter</fullName>
    </recommendedName>
</protein>
<keyword evidence="7 8" id="KW-0472">Membrane</keyword>
<evidence type="ECO:0000256" key="5">
    <source>
        <dbReference type="ARBA" id="ARBA00022692"/>
    </source>
</evidence>
<feature type="domain" description="Major facilitator superfamily (MFS) profile" evidence="9">
    <location>
        <begin position="18"/>
        <end position="408"/>
    </location>
</feature>
<feature type="transmembrane region" description="Helical" evidence="8">
    <location>
        <begin position="144"/>
        <end position="169"/>
    </location>
</feature>
<dbReference type="SUPFAM" id="SSF103473">
    <property type="entry name" value="MFS general substrate transporter"/>
    <property type="match status" value="1"/>
</dbReference>
<name>A0A423PR90_9GAMM</name>
<gene>
    <name evidence="10" type="ORF">SAJA_08790</name>
</gene>
<evidence type="ECO:0000313" key="10">
    <source>
        <dbReference type="EMBL" id="ROO28135.1"/>
    </source>
</evidence>
<feature type="transmembrane region" description="Helical" evidence="8">
    <location>
        <begin position="18"/>
        <end position="35"/>
    </location>
</feature>
<dbReference type="InterPro" id="IPR036259">
    <property type="entry name" value="MFS_trans_sf"/>
</dbReference>
<feature type="transmembrane region" description="Helical" evidence="8">
    <location>
        <begin position="261"/>
        <end position="278"/>
    </location>
</feature>
<evidence type="ECO:0000256" key="6">
    <source>
        <dbReference type="ARBA" id="ARBA00022989"/>
    </source>
</evidence>
<dbReference type="AlphaFoldDB" id="A0A423PR90"/>
<dbReference type="EMBL" id="AYKG01000023">
    <property type="protein sequence ID" value="ROO28135.1"/>
    <property type="molecule type" value="Genomic_DNA"/>
</dbReference>
<feature type="transmembrane region" description="Helical" evidence="8">
    <location>
        <begin position="317"/>
        <end position="343"/>
    </location>
</feature>
<dbReference type="Proteomes" id="UP000285310">
    <property type="component" value="Unassembled WGS sequence"/>
</dbReference>
<feature type="transmembrane region" description="Helical" evidence="8">
    <location>
        <begin position="225"/>
        <end position="249"/>
    </location>
</feature>
<evidence type="ECO:0000256" key="3">
    <source>
        <dbReference type="ARBA" id="ARBA00022448"/>
    </source>
</evidence>
<sequence length="412" mass="43535">MSDVARDTSGGQTRGEHVLMVCVLGLLTAVAPLSIDTYLPAMPTLADQFGVADAVVQYSLSLFFVGLGFGQLLYGPISDRHGRRPILFFGLFLYLGASIACALSTSVEMLIVARLVQGFGAAAGPVMARAIVRDRFQGAKAASVMSFVVMVMGAAPLLAPMIGSLILFIGEWQLIFWMLVIYSVVAVTVLTVFLTESHPQHRRVRDRTLTQQYIGYLSLVTRLPVALYLICGSLMFGALFSYVAASSFIYINQFEVDQSVFGFYFSANIVSMLIGTFTNGRIVERFGYRTLLGVAVGNTLACAVVLIATTFTGFGGFWGVAIPLFFLLSTVGVAGANTVAGLLDLAPDAAGAASALFGVFQFAMGAIATWAVGFAGGDAQAMAMVMVGSAGGAVLAYLALLRYAPMPEGLAD</sequence>
<organism evidence="10 11">
    <name type="scientific">Salinisphaera japonica YTM-1</name>
    <dbReference type="NCBI Taxonomy" id="1209778"/>
    <lineage>
        <taxon>Bacteria</taxon>
        <taxon>Pseudomonadati</taxon>
        <taxon>Pseudomonadota</taxon>
        <taxon>Gammaproteobacteria</taxon>
        <taxon>Salinisphaerales</taxon>
        <taxon>Salinisphaeraceae</taxon>
        <taxon>Salinisphaera</taxon>
    </lineage>
</organism>
<dbReference type="PANTHER" id="PTHR23502:SF132">
    <property type="entry name" value="POLYAMINE TRANSPORTER 2-RELATED"/>
    <property type="match status" value="1"/>
</dbReference>
<dbReference type="Pfam" id="PF07690">
    <property type="entry name" value="MFS_1"/>
    <property type="match status" value="1"/>
</dbReference>
<evidence type="ECO:0000256" key="2">
    <source>
        <dbReference type="ARBA" id="ARBA00006236"/>
    </source>
</evidence>
<evidence type="ECO:0000256" key="1">
    <source>
        <dbReference type="ARBA" id="ARBA00004651"/>
    </source>
</evidence>
<proteinExistence type="inferred from homology"/>
<feature type="transmembrane region" description="Helical" evidence="8">
    <location>
        <begin position="381"/>
        <end position="400"/>
    </location>
</feature>
<evidence type="ECO:0000256" key="4">
    <source>
        <dbReference type="ARBA" id="ARBA00022475"/>
    </source>
</evidence>
<dbReference type="GO" id="GO:0042910">
    <property type="term" value="F:xenobiotic transmembrane transporter activity"/>
    <property type="evidence" value="ECO:0007669"/>
    <property type="project" value="InterPro"/>
</dbReference>
<dbReference type="InParanoid" id="A0A423PR90"/>
<keyword evidence="8" id="KW-0997">Cell inner membrane</keyword>
<reference evidence="10 11" key="1">
    <citation type="submission" date="2013-10" db="EMBL/GenBank/DDBJ databases">
        <title>Salinisphaera japonica YTM-1 Genome Sequencing.</title>
        <authorList>
            <person name="Lai Q."/>
            <person name="Li C."/>
            <person name="Shao Z."/>
        </authorList>
    </citation>
    <scope>NUCLEOTIDE SEQUENCE [LARGE SCALE GENOMIC DNA]</scope>
    <source>
        <strain evidence="10 11">YTM-1</strain>
    </source>
</reference>
<dbReference type="CDD" id="cd17320">
    <property type="entry name" value="MFS_MdfA_MDR_like"/>
    <property type="match status" value="1"/>
</dbReference>
<dbReference type="RefSeq" id="WP_123658256.1">
    <property type="nucleotide sequence ID" value="NZ_AYKG01000023.1"/>
</dbReference>
<feature type="transmembrane region" description="Helical" evidence="8">
    <location>
        <begin position="111"/>
        <end position="132"/>
    </location>
</feature>
<feature type="transmembrane region" description="Helical" evidence="8">
    <location>
        <begin position="86"/>
        <end position="105"/>
    </location>
</feature>
<dbReference type="InterPro" id="IPR011701">
    <property type="entry name" value="MFS"/>
</dbReference>
<dbReference type="InterPro" id="IPR004812">
    <property type="entry name" value="Efflux_drug-R_Bcr/CmlA"/>
</dbReference>
<evidence type="ECO:0000313" key="11">
    <source>
        <dbReference type="Proteomes" id="UP000285310"/>
    </source>
</evidence>
<feature type="transmembrane region" description="Helical" evidence="8">
    <location>
        <begin position="55"/>
        <end position="74"/>
    </location>
</feature>
<dbReference type="GO" id="GO:0005886">
    <property type="term" value="C:plasma membrane"/>
    <property type="evidence" value="ECO:0007669"/>
    <property type="project" value="UniProtKB-SubCell"/>
</dbReference>
<dbReference type="NCBIfam" id="TIGR00710">
    <property type="entry name" value="efflux_Bcr_CflA"/>
    <property type="match status" value="1"/>
</dbReference>
<feature type="transmembrane region" description="Helical" evidence="8">
    <location>
        <begin position="355"/>
        <end position="375"/>
    </location>
</feature>
<dbReference type="OrthoDB" id="9814303at2"/>
<evidence type="ECO:0000259" key="9">
    <source>
        <dbReference type="PROSITE" id="PS50850"/>
    </source>
</evidence>
<dbReference type="GO" id="GO:1990961">
    <property type="term" value="P:xenobiotic detoxification by transmembrane export across the plasma membrane"/>
    <property type="evidence" value="ECO:0007669"/>
    <property type="project" value="InterPro"/>
</dbReference>
<keyword evidence="5 8" id="KW-0812">Transmembrane</keyword>
<dbReference type="NCBIfam" id="NF008314">
    <property type="entry name" value="PRK11102.1"/>
    <property type="match status" value="1"/>
</dbReference>
<keyword evidence="3 8" id="KW-0813">Transport</keyword>
<dbReference type="PANTHER" id="PTHR23502">
    <property type="entry name" value="MAJOR FACILITATOR SUPERFAMILY"/>
    <property type="match status" value="1"/>
</dbReference>
<evidence type="ECO:0000256" key="7">
    <source>
        <dbReference type="ARBA" id="ARBA00023136"/>
    </source>
</evidence>
<accession>A0A423PR90</accession>
<comment type="similarity">
    <text evidence="2 8">Belongs to the major facilitator superfamily. Bcr/CmlA family.</text>
</comment>
<dbReference type="Gene3D" id="1.20.1720.10">
    <property type="entry name" value="Multidrug resistance protein D"/>
    <property type="match status" value="1"/>
</dbReference>
<keyword evidence="4" id="KW-1003">Cell membrane</keyword>